<keyword evidence="7" id="KW-1185">Reference proteome</keyword>
<dbReference type="GO" id="GO:0016787">
    <property type="term" value="F:hydrolase activity"/>
    <property type="evidence" value="ECO:0007669"/>
    <property type="project" value="UniProtKB-KW"/>
</dbReference>
<dbReference type="SUPFAM" id="SSF55811">
    <property type="entry name" value="Nudix"/>
    <property type="match status" value="1"/>
</dbReference>
<dbReference type="InterPro" id="IPR015797">
    <property type="entry name" value="NUDIX_hydrolase-like_dom_sf"/>
</dbReference>
<dbReference type="RefSeq" id="WP_205046783.1">
    <property type="nucleotide sequence ID" value="NZ_CAJVAX010000003.1"/>
</dbReference>
<evidence type="ECO:0000313" key="6">
    <source>
        <dbReference type="EMBL" id="CAG7615183.1"/>
    </source>
</evidence>
<dbReference type="PANTHER" id="PTHR43046:SF16">
    <property type="entry name" value="ADP-RIBOSE PYROPHOSPHATASE YJHB-RELATED"/>
    <property type="match status" value="1"/>
</dbReference>
<protein>
    <submittedName>
        <fullName evidence="6">ADP-ribose pyrophosphatase YjhB, NUDIX family</fullName>
    </submittedName>
</protein>
<dbReference type="InterPro" id="IPR020084">
    <property type="entry name" value="NUDIX_hydrolase_CS"/>
</dbReference>
<comment type="similarity">
    <text evidence="2 4">Belongs to the Nudix hydrolase family.</text>
</comment>
<dbReference type="PANTHER" id="PTHR43046">
    <property type="entry name" value="GDP-MANNOSE MANNOSYL HYDROLASE"/>
    <property type="match status" value="1"/>
</dbReference>
<evidence type="ECO:0000256" key="1">
    <source>
        <dbReference type="ARBA" id="ARBA00001946"/>
    </source>
</evidence>
<evidence type="ECO:0000256" key="2">
    <source>
        <dbReference type="ARBA" id="ARBA00005582"/>
    </source>
</evidence>
<dbReference type="EMBL" id="CAJVAX010000003">
    <property type="protein sequence ID" value="CAG7615183.1"/>
    <property type="molecule type" value="Genomic_DNA"/>
</dbReference>
<name>A0A9W4ED42_9ACTN</name>
<dbReference type="Pfam" id="PF00293">
    <property type="entry name" value="NUDIX"/>
    <property type="match status" value="1"/>
</dbReference>
<dbReference type="Proteomes" id="UP001153328">
    <property type="component" value="Unassembled WGS sequence"/>
</dbReference>
<proteinExistence type="inferred from homology"/>
<gene>
    <name evidence="6" type="ORF">SBRY_110038</name>
</gene>
<dbReference type="Gene3D" id="3.90.79.10">
    <property type="entry name" value="Nucleoside Triphosphate Pyrophosphohydrolase"/>
    <property type="match status" value="1"/>
</dbReference>
<dbReference type="PROSITE" id="PS00893">
    <property type="entry name" value="NUDIX_BOX"/>
    <property type="match status" value="1"/>
</dbReference>
<comment type="caution">
    <text evidence="6">The sequence shown here is derived from an EMBL/GenBank/DDBJ whole genome shotgun (WGS) entry which is preliminary data.</text>
</comment>
<evidence type="ECO:0000256" key="4">
    <source>
        <dbReference type="RuleBase" id="RU003476"/>
    </source>
</evidence>
<evidence type="ECO:0000256" key="3">
    <source>
        <dbReference type="ARBA" id="ARBA00022801"/>
    </source>
</evidence>
<evidence type="ECO:0000313" key="7">
    <source>
        <dbReference type="Proteomes" id="UP001153328"/>
    </source>
</evidence>
<sequence length="167" mass="17945">MEQPGTGRQERALAPAVGAMTLLAAAVIVHDLDQDRVVVLQRGAGAKYGEGMWDLPVGKADPGEAVTAAAVRELREETGLVVRGEDLALAHVVHGSWGVESPNGFLTVVFVTHAWQGEPENREPGKHDQVRWARTDDLPDGFVPSIGIALRAYLDGGPPRLTQRGWD</sequence>
<evidence type="ECO:0000259" key="5">
    <source>
        <dbReference type="PROSITE" id="PS51462"/>
    </source>
</evidence>
<dbReference type="PROSITE" id="PS51462">
    <property type="entry name" value="NUDIX"/>
    <property type="match status" value="1"/>
</dbReference>
<reference evidence="6" key="1">
    <citation type="submission" date="2021-06" db="EMBL/GenBank/DDBJ databases">
        <authorList>
            <person name="Arsene-Ploetze F."/>
        </authorList>
    </citation>
    <scope>NUCLEOTIDE SEQUENCE</scope>
    <source>
        <strain evidence="6">SBRY1</strain>
    </source>
</reference>
<keyword evidence="3 4" id="KW-0378">Hydrolase</keyword>
<comment type="cofactor">
    <cofactor evidence="1">
        <name>Mg(2+)</name>
        <dbReference type="ChEBI" id="CHEBI:18420"/>
    </cofactor>
</comment>
<organism evidence="6 7">
    <name type="scientific">Actinacidiphila bryophytorum</name>
    <dbReference type="NCBI Taxonomy" id="1436133"/>
    <lineage>
        <taxon>Bacteria</taxon>
        <taxon>Bacillati</taxon>
        <taxon>Actinomycetota</taxon>
        <taxon>Actinomycetes</taxon>
        <taxon>Kitasatosporales</taxon>
        <taxon>Streptomycetaceae</taxon>
        <taxon>Actinacidiphila</taxon>
    </lineage>
</organism>
<feature type="domain" description="Nudix hydrolase" evidence="5">
    <location>
        <begin position="20"/>
        <end position="155"/>
    </location>
</feature>
<accession>A0A9W4ED42</accession>
<dbReference type="PRINTS" id="PR00502">
    <property type="entry name" value="NUDIXFAMILY"/>
</dbReference>
<dbReference type="AlphaFoldDB" id="A0A9W4ED42"/>
<dbReference type="InterPro" id="IPR000086">
    <property type="entry name" value="NUDIX_hydrolase_dom"/>
</dbReference>
<dbReference type="InterPro" id="IPR020476">
    <property type="entry name" value="Nudix_hydrolase"/>
</dbReference>